<accession>X1BQJ3</accession>
<reference evidence="1" key="1">
    <citation type="journal article" date="2014" name="Front. Microbiol.">
        <title>High frequency of phylogenetically diverse reductive dehalogenase-homologous genes in deep subseafloor sedimentary metagenomes.</title>
        <authorList>
            <person name="Kawai M."/>
            <person name="Futagami T."/>
            <person name="Toyoda A."/>
            <person name="Takaki Y."/>
            <person name="Nishi S."/>
            <person name="Hori S."/>
            <person name="Arai W."/>
            <person name="Tsubouchi T."/>
            <person name="Morono Y."/>
            <person name="Uchiyama I."/>
            <person name="Ito T."/>
            <person name="Fujiyama A."/>
            <person name="Inagaki F."/>
            <person name="Takami H."/>
        </authorList>
    </citation>
    <scope>NUCLEOTIDE SEQUENCE</scope>
    <source>
        <strain evidence="1">Expedition CK06-06</strain>
    </source>
</reference>
<evidence type="ECO:0000313" key="1">
    <source>
        <dbReference type="EMBL" id="GAG97974.1"/>
    </source>
</evidence>
<protein>
    <submittedName>
        <fullName evidence="1">Uncharacterized protein</fullName>
    </submittedName>
</protein>
<comment type="caution">
    <text evidence="1">The sequence shown here is derived from an EMBL/GenBank/DDBJ whole genome shotgun (WGS) entry which is preliminary data.</text>
</comment>
<name>X1BQJ3_9ZZZZ</name>
<dbReference type="EMBL" id="BART01029169">
    <property type="protein sequence ID" value="GAG97974.1"/>
    <property type="molecule type" value="Genomic_DNA"/>
</dbReference>
<sequence>MPGAKGQKLNPTPFLFASSLAGYGSLGIFMSTRTPVPSVDKEDLGWFTKNVLENKIF</sequence>
<proteinExistence type="predicted"/>
<feature type="non-terminal residue" evidence="1">
    <location>
        <position position="57"/>
    </location>
</feature>
<gene>
    <name evidence="1" type="ORF">S01H4_51258</name>
</gene>
<organism evidence="1">
    <name type="scientific">marine sediment metagenome</name>
    <dbReference type="NCBI Taxonomy" id="412755"/>
    <lineage>
        <taxon>unclassified sequences</taxon>
        <taxon>metagenomes</taxon>
        <taxon>ecological metagenomes</taxon>
    </lineage>
</organism>
<dbReference type="AlphaFoldDB" id="X1BQJ3"/>